<evidence type="ECO:0000256" key="2">
    <source>
        <dbReference type="ARBA" id="ARBA00006285"/>
    </source>
</evidence>
<dbReference type="eggNOG" id="KOG2499">
    <property type="taxonomic scope" value="Eukaryota"/>
</dbReference>
<keyword evidence="5" id="KW-0378">Hydrolase</keyword>
<dbReference type="EnsemblMetazoa" id="AGAP012453-RA">
    <property type="protein sequence ID" value="AGAP012453-PA"/>
    <property type="gene ID" value="AGAP012453"/>
</dbReference>
<dbReference type="GO" id="GO:0016231">
    <property type="term" value="F:beta-N-acetylglucosaminidase activity"/>
    <property type="evidence" value="ECO:0000318"/>
    <property type="project" value="GO_Central"/>
</dbReference>
<dbReference type="CDD" id="cd06562">
    <property type="entry name" value="GH20_HexA_HexB-like"/>
    <property type="match status" value="1"/>
</dbReference>
<dbReference type="InterPro" id="IPR015883">
    <property type="entry name" value="Glyco_hydro_20_cat"/>
</dbReference>
<gene>
    <name evidence="12" type="ORF">AgaP_AGAP012453</name>
</gene>
<dbReference type="SUPFAM" id="SSF51445">
    <property type="entry name" value="(Trans)glycosidases"/>
    <property type="match status" value="1"/>
</dbReference>
<proteinExistence type="inferred from homology"/>
<evidence type="ECO:0000256" key="6">
    <source>
        <dbReference type="ARBA" id="ARBA00023180"/>
    </source>
</evidence>
<dbReference type="PANTHER" id="PTHR22600:SF42">
    <property type="entry name" value="BETA-N-ACETYLHEXOSAMINIDASE"/>
    <property type="match status" value="1"/>
</dbReference>
<evidence type="ECO:0000256" key="7">
    <source>
        <dbReference type="ARBA" id="ARBA00023295"/>
    </source>
</evidence>
<feature type="signal peptide" evidence="9">
    <location>
        <begin position="1"/>
        <end position="25"/>
    </location>
</feature>
<reference evidence="12 14" key="1">
    <citation type="journal article" date="2002" name="Science">
        <title>The genome sequence of the malaria mosquito Anopheles gambiae.</title>
        <authorList>
            <person name="Holt R.A."/>
            <person name="Subramanian G.M."/>
            <person name="Halpern A."/>
            <person name="Sutton G.G."/>
            <person name="Charlab R."/>
            <person name="Nusskern D.R."/>
            <person name="Wincker P."/>
            <person name="Clark A.G."/>
            <person name="Ribeiro J.M."/>
            <person name="Wides R."/>
            <person name="Salzberg S.L."/>
            <person name="Loftus B."/>
            <person name="Yandell M."/>
            <person name="Majoros W.H."/>
            <person name="Rusch D.B."/>
            <person name="Lai Z."/>
            <person name="Kraft C.L."/>
            <person name="Abril J.F."/>
            <person name="Anthouard V."/>
            <person name="Arensburger P."/>
            <person name="Atkinson P.W."/>
            <person name="Baden H."/>
            <person name="de Berardinis V."/>
            <person name="Baldwin D."/>
            <person name="Benes V."/>
            <person name="Biedler J."/>
            <person name="Blass C."/>
            <person name="Bolanos R."/>
            <person name="Boscus D."/>
            <person name="Barnstead M."/>
            <person name="Cai S."/>
            <person name="Center A."/>
            <person name="Chaturverdi K."/>
            <person name="Christophides G.K."/>
            <person name="Chrystal M.A."/>
            <person name="Clamp M."/>
            <person name="Cravchik A."/>
            <person name="Curwen V."/>
            <person name="Dana A."/>
            <person name="Delcher A."/>
            <person name="Dew I."/>
            <person name="Evans C.A."/>
            <person name="Flanigan M."/>
            <person name="Grundschober-Freimoser A."/>
            <person name="Friedli L."/>
            <person name="Gu Z."/>
            <person name="Guan P."/>
            <person name="Guigo R."/>
            <person name="Hillenmeyer M.E."/>
            <person name="Hladun S.L."/>
            <person name="Hogan J.R."/>
            <person name="Hong Y.S."/>
            <person name="Hoover J."/>
            <person name="Jaillon O."/>
            <person name="Ke Z."/>
            <person name="Kodira C."/>
            <person name="Kokoza E."/>
            <person name="Koutsos A."/>
            <person name="Letunic I."/>
            <person name="Levitsky A."/>
            <person name="Liang Y."/>
            <person name="Lin J.J."/>
            <person name="Lobo N.F."/>
            <person name="Lopez J.R."/>
            <person name="Malek J.A."/>
            <person name="McIntosh T.C."/>
            <person name="Meister S."/>
            <person name="Miller J."/>
            <person name="Mobarry C."/>
            <person name="Mongin E."/>
            <person name="Murphy S.D."/>
            <person name="O'Brochta D.A."/>
            <person name="Pfannkoch C."/>
            <person name="Qi R."/>
            <person name="Regier M.A."/>
            <person name="Remington K."/>
            <person name="Shao H."/>
            <person name="Sharakhova M.V."/>
            <person name="Sitter C.D."/>
            <person name="Shetty J."/>
            <person name="Smith T.J."/>
            <person name="Strong R."/>
            <person name="Sun J."/>
            <person name="Thomasova D."/>
            <person name="Ton L.Q."/>
            <person name="Topalis P."/>
            <person name="Tu Z."/>
            <person name="Unger M.F."/>
            <person name="Walenz B."/>
            <person name="Wang A."/>
            <person name="Wang J."/>
            <person name="Wang M."/>
            <person name="Wang X."/>
            <person name="Woodford K.J."/>
            <person name="Wortman J.R."/>
            <person name="Wu M."/>
            <person name="Yao A."/>
            <person name="Zdobnov E.M."/>
            <person name="Zhang H."/>
            <person name="Zhao Q."/>
            <person name="Zhao S."/>
            <person name="Zhu S.C."/>
            <person name="Zhimulev I."/>
            <person name="Coluzzi M."/>
            <person name="della Torre A."/>
            <person name="Roth C.W."/>
            <person name="Louis C."/>
            <person name="Kalush F."/>
            <person name="Mural R.J."/>
            <person name="Myers E.W."/>
            <person name="Adams M.D."/>
            <person name="Smith H.O."/>
            <person name="Broder S."/>
            <person name="Gardner M.J."/>
            <person name="Fraser C.M."/>
            <person name="Birney E."/>
            <person name="Bork P."/>
            <person name="Brey P.T."/>
            <person name="Venter J.C."/>
            <person name="Weissenbach J."/>
            <person name="Kafatos F.C."/>
            <person name="Collins F.H."/>
            <person name="Hoffman S.L."/>
        </authorList>
    </citation>
    <scope>NUCLEOTIDE SEQUENCE [LARGE SCALE GENOMIC DNA]</scope>
    <source>
        <strain evidence="12 14">PEST</strain>
    </source>
</reference>
<accession>Q7QKY7</accession>
<reference evidence="12 14" key="3">
    <citation type="journal article" date="2004" name="Trends Parasitol.">
        <title>The Anopheles gambiae genome: an update.</title>
        <authorList>
            <person name="Mongin E."/>
            <person name="Louis C."/>
            <person name="Holt R.A."/>
            <person name="Birney E."/>
            <person name="Collins F.H."/>
        </authorList>
    </citation>
    <scope>NUCLEOTIDE SEQUENCE [LARGE SCALE GENOMIC DNA]</scope>
    <source>
        <strain evidence="12 14">PEST</strain>
    </source>
</reference>
<evidence type="ECO:0000256" key="8">
    <source>
        <dbReference type="PIRSR" id="PIRSR625705-1"/>
    </source>
</evidence>
<organism evidence="12">
    <name type="scientific">Anopheles gambiae</name>
    <name type="common">African malaria mosquito</name>
    <dbReference type="NCBI Taxonomy" id="7165"/>
    <lineage>
        <taxon>Eukaryota</taxon>
        <taxon>Metazoa</taxon>
        <taxon>Ecdysozoa</taxon>
        <taxon>Arthropoda</taxon>
        <taxon>Hexapoda</taxon>
        <taxon>Insecta</taxon>
        <taxon>Pterygota</taxon>
        <taxon>Neoptera</taxon>
        <taxon>Endopterygota</taxon>
        <taxon>Diptera</taxon>
        <taxon>Nematocera</taxon>
        <taxon>Culicoidea</taxon>
        <taxon>Culicidae</taxon>
        <taxon>Anophelinae</taxon>
        <taxon>Anopheles</taxon>
    </lineage>
</organism>
<evidence type="ECO:0000313" key="12">
    <source>
        <dbReference type="EMBL" id="EAA03285.4"/>
    </source>
</evidence>
<dbReference type="GO" id="GO:0005886">
    <property type="term" value="C:plasma membrane"/>
    <property type="evidence" value="ECO:0000318"/>
    <property type="project" value="GO_Central"/>
</dbReference>
<dbReference type="EMBL" id="AAAB01008181">
    <property type="protein sequence ID" value="EAA03285.4"/>
    <property type="molecule type" value="Genomic_DNA"/>
</dbReference>
<evidence type="ECO:0000256" key="3">
    <source>
        <dbReference type="ARBA" id="ARBA00012663"/>
    </source>
</evidence>
<dbReference type="VEuPathDB" id="VectorBase:AGAMI1_003439"/>
<feature type="domain" description="Glycoside hydrolase family 20 catalytic" evidence="10">
    <location>
        <begin position="216"/>
        <end position="552"/>
    </location>
</feature>
<evidence type="ECO:0000259" key="11">
    <source>
        <dbReference type="Pfam" id="PF14845"/>
    </source>
</evidence>
<evidence type="ECO:0000256" key="4">
    <source>
        <dbReference type="ARBA" id="ARBA00022729"/>
    </source>
</evidence>
<keyword evidence="4 9" id="KW-0732">Signal</keyword>
<dbReference type="Gene3D" id="3.30.379.10">
    <property type="entry name" value="Chitobiase/beta-hexosaminidase domain 2-like"/>
    <property type="match status" value="1"/>
</dbReference>
<reference evidence="13" key="6">
    <citation type="submission" date="2020-05" db="UniProtKB">
        <authorList>
            <consortium name="EnsemblMetazoa"/>
        </authorList>
    </citation>
    <scope>IDENTIFICATION</scope>
    <source>
        <strain evidence="13">PEST</strain>
    </source>
</reference>
<dbReference type="STRING" id="7165.Q7QKY7"/>
<dbReference type="Proteomes" id="UP000007062">
    <property type="component" value="Unassembled WGS sequence"/>
</dbReference>
<comment type="similarity">
    <text evidence="2">Belongs to the glycosyl hydrolase 20 family.</text>
</comment>
<evidence type="ECO:0000313" key="13">
    <source>
        <dbReference type="EnsemblMetazoa" id="AGAP012453-PA"/>
    </source>
</evidence>
<reference evidence="12" key="5">
    <citation type="submission" date="2011-05" db="EMBL/GenBank/DDBJ databases">
        <authorList>
            <consortium name="VectorBase"/>
        </authorList>
    </citation>
    <scope>NUCLEOTIDE SEQUENCE</scope>
    <source>
        <strain evidence="12">PEST</strain>
    </source>
</reference>
<feature type="domain" description="Beta-hexosaminidase eukaryotic type N-terminal" evidence="11">
    <location>
        <begin position="71"/>
        <end position="194"/>
    </location>
</feature>
<comment type="catalytic activity">
    <reaction evidence="1">
        <text>Hydrolysis of terminal non-reducing N-acetyl-D-hexosamine residues in N-acetyl-beta-D-hexosaminides.</text>
        <dbReference type="EC" id="3.2.1.52"/>
    </reaction>
</comment>
<evidence type="ECO:0000256" key="9">
    <source>
        <dbReference type="SAM" id="SignalP"/>
    </source>
</evidence>
<evidence type="ECO:0000259" key="10">
    <source>
        <dbReference type="Pfam" id="PF00728"/>
    </source>
</evidence>
<keyword evidence="6" id="KW-0325">Glycoprotein</keyword>
<evidence type="ECO:0000256" key="1">
    <source>
        <dbReference type="ARBA" id="ARBA00001231"/>
    </source>
</evidence>
<reference evidence="12" key="2">
    <citation type="submission" date="2002-03" db="EMBL/GenBank/DDBJ databases">
        <authorList>
            <consortium name="The Anopheles Genome Sequencing Consortium"/>
        </authorList>
    </citation>
    <scope>NUCLEOTIDE SEQUENCE</scope>
    <source>
        <strain evidence="12">PEST</strain>
    </source>
</reference>
<reference evidence="12 14" key="4">
    <citation type="journal article" date="2007" name="Genome Biol.">
        <title>Update of the Anopheles gambiae PEST genome assembly.</title>
        <authorList>
            <person name="Sharakhova M.V."/>
            <person name="Hammond M.P."/>
            <person name="Lobo N.F."/>
            <person name="Krzywinski J."/>
            <person name="Unger M.F."/>
            <person name="Hillenmeyer M.E."/>
            <person name="Bruggner R.V."/>
            <person name="Birney E."/>
            <person name="Collins F.H."/>
        </authorList>
    </citation>
    <scope>NUCLEOTIDE SEQUENCE [LARGE SCALE GENOMIC DNA]</scope>
    <source>
        <strain evidence="12 14">PEST</strain>
    </source>
</reference>
<dbReference type="InterPro" id="IPR029018">
    <property type="entry name" value="Hex-like_dom2"/>
</dbReference>
<dbReference type="HOGENOM" id="CLU_007082_0_1_1"/>
<dbReference type="EC" id="3.2.1.52" evidence="3"/>
<evidence type="ECO:0000256" key="5">
    <source>
        <dbReference type="ARBA" id="ARBA00022801"/>
    </source>
</evidence>
<dbReference type="OMA" id="STSYYNW"/>
<protein>
    <recommendedName>
        <fullName evidence="3">beta-N-acetylhexosaminidase</fullName>
        <ecNumber evidence="3">3.2.1.52</ecNumber>
    </recommendedName>
</protein>
<dbReference type="FunFam" id="3.20.20.80:FF:000063">
    <property type="entry name" value="Beta-hexosaminidase"/>
    <property type="match status" value="1"/>
</dbReference>
<dbReference type="AlphaFoldDB" id="Q7QKY7"/>
<dbReference type="GO" id="GO:0030203">
    <property type="term" value="P:glycosaminoglycan metabolic process"/>
    <property type="evidence" value="ECO:0000318"/>
    <property type="project" value="GO_Central"/>
</dbReference>
<keyword evidence="7" id="KW-0326">Glycosidase</keyword>
<feature type="chain" id="PRO_5014588606" description="beta-N-acetylhexosaminidase" evidence="9">
    <location>
        <begin position="26"/>
        <end position="594"/>
    </location>
</feature>
<dbReference type="Pfam" id="PF14845">
    <property type="entry name" value="Glycohydro_20b2"/>
    <property type="match status" value="1"/>
</dbReference>
<evidence type="ECO:0000313" key="14">
    <source>
        <dbReference type="Proteomes" id="UP000007062"/>
    </source>
</evidence>
<feature type="active site" description="Proton donor" evidence="8">
    <location>
        <position position="381"/>
    </location>
</feature>
<keyword evidence="14" id="KW-1185">Reference proteome</keyword>
<dbReference type="SUPFAM" id="SSF55545">
    <property type="entry name" value="beta-N-acetylhexosaminidase-like domain"/>
    <property type="match status" value="1"/>
</dbReference>
<dbReference type="VEuPathDB" id="VectorBase:AGAP012453"/>
<dbReference type="PaxDb" id="7165-AGAP012453-PA"/>
<sequence>MFCAMSKYGIVVLVSFHAFQHAVSCLKDISYKCTNEEQCVRVYGNTKSASESHVFSTLSNCRLLCGKYGPLWPRPTGHVTLGKETTVVNPLNLRFEQDFINQTTEGTTILREIKMYFLRNLRKAFQTQILHESTPGMPIIIKIQITSNETNLSWYVDESYKLKISIENLTTVVTTIEAKTIFGTRHGFETLLQLFTTVNSSVNILSQANIIDQPIYAHRGLLIDTARNYIPIKCLKRQIDAMAASKFNVFHWHITDTQSFPMQFDTVPEMVFYGAYSKEEVYSQNDIKSIIKYAKYRGIRVILELDAPAHAGNGWQWGPEKGLGNLAVCVNQKPWRNFCIEPPCGQLNPINPNLYTVLQQIYKDIAEMNKEESVIHMGGDEVFFGCWNATAEIINYLMDHNLGRTEQDFLTMWSKFQVTNGSAYSASTNEHSSPVILWSSRLTDPLVIDKFLSKSRYVIQTWLPSSSTIPKELQKLGYKLIVSTKDAWYLDHGFWGVTTYYTWKKVYDNQLPKGNGILGGEVCVWTEYIDEYSIDGRTWPRAAAAAERLWSNPETKAIDAESRFFCHRERLIIRGIQPEALAPRWCEQNEKQCH</sequence>
<dbReference type="Pfam" id="PF00728">
    <property type="entry name" value="Glyco_hydro_20"/>
    <property type="match status" value="1"/>
</dbReference>
<dbReference type="InterPro" id="IPR025705">
    <property type="entry name" value="Beta_hexosaminidase_sua/sub"/>
</dbReference>
<dbReference type="GO" id="GO:0005975">
    <property type="term" value="P:carbohydrate metabolic process"/>
    <property type="evidence" value="ECO:0007669"/>
    <property type="project" value="InterPro"/>
</dbReference>
<dbReference type="PRINTS" id="PR00738">
    <property type="entry name" value="GLHYDRLASE20"/>
</dbReference>
<name>Q7QKY7_ANOGA</name>
<dbReference type="InterPro" id="IPR017853">
    <property type="entry name" value="GH"/>
</dbReference>
<dbReference type="PANTHER" id="PTHR22600">
    <property type="entry name" value="BETA-HEXOSAMINIDASE"/>
    <property type="match status" value="1"/>
</dbReference>
<dbReference type="InterPro" id="IPR029019">
    <property type="entry name" value="HEX_eukaryotic_N"/>
</dbReference>
<dbReference type="Gene3D" id="3.20.20.80">
    <property type="entry name" value="Glycosidases"/>
    <property type="match status" value="1"/>
</dbReference>